<evidence type="ECO:0000259" key="1">
    <source>
        <dbReference type="Pfam" id="PF22037"/>
    </source>
</evidence>
<reference evidence="2 3" key="1">
    <citation type="journal article" date="2018" name="Front. Plant Sci.">
        <title>Red Clover (Trifolium pratense) and Zigzag Clover (T. medium) - A Picture of Genomic Similarities and Differences.</title>
        <authorList>
            <person name="Dluhosova J."/>
            <person name="Istvanek J."/>
            <person name="Nedelnik J."/>
            <person name="Repkova J."/>
        </authorList>
    </citation>
    <scope>NUCLEOTIDE SEQUENCE [LARGE SCALE GENOMIC DNA]</scope>
    <source>
        <strain evidence="3">cv. 10/8</strain>
        <tissue evidence="2">Leaf</tissue>
    </source>
</reference>
<dbReference type="Proteomes" id="UP000265520">
    <property type="component" value="Unassembled WGS sequence"/>
</dbReference>
<name>A0A392STY0_9FABA</name>
<proteinExistence type="predicted"/>
<accession>A0A392STY0</accession>
<organism evidence="2 3">
    <name type="scientific">Trifolium medium</name>
    <dbReference type="NCBI Taxonomy" id="97028"/>
    <lineage>
        <taxon>Eukaryota</taxon>
        <taxon>Viridiplantae</taxon>
        <taxon>Streptophyta</taxon>
        <taxon>Embryophyta</taxon>
        <taxon>Tracheophyta</taxon>
        <taxon>Spermatophyta</taxon>
        <taxon>Magnoliopsida</taxon>
        <taxon>eudicotyledons</taxon>
        <taxon>Gunneridae</taxon>
        <taxon>Pentapetalae</taxon>
        <taxon>rosids</taxon>
        <taxon>fabids</taxon>
        <taxon>Fabales</taxon>
        <taxon>Fabaceae</taxon>
        <taxon>Papilionoideae</taxon>
        <taxon>50 kb inversion clade</taxon>
        <taxon>NPAAA clade</taxon>
        <taxon>Hologalegina</taxon>
        <taxon>IRL clade</taxon>
        <taxon>Trifolieae</taxon>
        <taxon>Trifolium</taxon>
    </lineage>
</organism>
<feature type="domain" description="PSD13 N-terminal" evidence="1">
    <location>
        <begin position="23"/>
        <end position="45"/>
    </location>
</feature>
<dbReference type="GO" id="GO:0000502">
    <property type="term" value="C:proteasome complex"/>
    <property type="evidence" value="ECO:0007669"/>
    <property type="project" value="UniProtKB-KW"/>
</dbReference>
<protein>
    <submittedName>
        <fullName evidence="2">Proteasome component (PCI) domain-containing protein</fullName>
    </submittedName>
</protein>
<comment type="caution">
    <text evidence="2">The sequence shown here is derived from an EMBL/GenBank/DDBJ whole genome shotgun (WGS) entry which is preliminary data.</text>
</comment>
<keyword evidence="3" id="KW-1185">Reference proteome</keyword>
<dbReference type="EMBL" id="LXQA010445236">
    <property type="protein sequence ID" value="MCI52301.1"/>
    <property type="molecule type" value="Genomic_DNA"/>
</dbReference>
<keyword evidence="2" id="KW-0647">Proteasome</keyword>
<dbReference type="AlphaFoldDB" id="A0A392STY0"/>
<sequence>MAALQYLESLRSSHPGLGDWSNSLADLYQKKLWHQLTPKLEEFLAFQ</sequence>
<evidence type="ECO:0000313" key="2">
    <source>
        <dbReference type="EMBL" id="MCI52301.1"/>
    </source>
</evidence>
<evidence type="ECO:0000313" key="3">
    <source>
        <dbReference type="Proteomes" id="UP000265520"/>
    </source>
</evidence>
<feature type="non-terminal residue" evidence="2">
    <location>
        <position position="47"/>
    </location>
</feature>
<dbReference type="InterPro" id="IPR054179">
    <property type="entry name" value="PSD13_N"/>
</dbReference>
<dbReference type="Pfam" id="PF22037">
    <property type="entry name" value="PSD13_N"/>
    <property type="match status" value="1"/>
</dbReference>